<comment type="caution">
    <text evidence="1">The sequence shown here is derived from an EMBL/GenBank/DDBJ whole genome shotgun (WGS) entry which is preliminary data.</text>
</comment>
<dbReference type="Proteomes" id="UP000029622">
    <property type="component" value="Unassembled WGS sequence"/>
</dbReference>
<organism evidence="1 2">
    <name type="scientific">Caloranaerobacter azorensis H53214</name>
    <dbReference type="NCBI Taxonomy" id="1156417"/>
    <lineage>
        <taxon>Bacteria</taxon>
        <taxon>Bacillati</taxon>
        <taxon>Bacillota</taxon>
        <taxon>Tissierellia</taxon>
        <taxon>Tissierellales</taxon>
        <taxon>Thermohalobacteraceae</taxon>
        <taxon>Caloranaerobacter</taxon>
    </lineage>
</organism>
<sequence>MLIDCNIAIAIRCDICGEITIHNISLFDFSRSKKIILECDCGQSKAIIKTKDYKNFWIELFCFACQDIHVFKYSLRRLLKGKIIIRCIETGIEISFIGKNYDIKQLVKENEKDFEEILSELGFYDYFQNFEIMMKIIDRIREMDSRGKIFCDCGSDSIRTDLYPDRIELKCAECGSTHLIYAETEEDLKKILECDEIQMHKYFLQCIDIKFGNNDSDRKS</sequence>
<dbReference type="STRING" id="1156417.Y919_03195"/>
<gene>
    <name evidence="1" type="ORF">Y919_03195</name>
</gene>
<dbReference type="RefSeq" id="WP_035162347.1">
    <property type="nucleotide sequence ID" value="NZ_AZTB01000009.1"/>
</dbReference>
<dbReference type="EMBL" id="AZTB01000009">
    <property type="protein sequence ID" value="KGG80989.1"/>
    <property type="molecule type" value="Genomic_DNA"/>
</dbReference>
<dbReference type="AlphaFoldDB" id="A0A096CWQ1"/>
<protein>
    <submittedName>
        <fullName evidence="1">Uncharacterized protein</fullName>
    </submittedName>
</protein>
<reference evidence="1 2" key="1">
    <citation type="submission" date="2013-12" db="EMBL/GenBank/DDBJ databases">
        <title>Draft genome sequence of Caloranaerobacter sp. H53214.</title>
        <authorList>
            <person name="Jiang L.J."/>
            <person name="Shao Z.Z."/>
            <person name="Long M.N."/>
        </authorList>
    </citation>
    <scope>NUCLEOTIDE SEQUENCE [LARGE SCALE GENOMIC DNA]</scope>
    <source>
        <strain evidence="1 2">H53214</strain>
    </source>
</reference>
<proteinExistence type="predicted"/>
<name>A0A096CWQ1_9FIRM</name>
<evidence type="ECO:0000313" key="2">
    <source>
        <dbReference type="Proteomes" id="UP000029622"/>
    </source>
</evidence>
<accession>A0A096CWQ1</accession>
<evidence type="ECO:0000313" key="1">
    <source>
        <dbReference type="EMBL" id="KGG80989.1"/>
    </source>
</evidence>